<gene>
    <name evidence="1" type="ORF">GRI36_02900</name>
</gene>
<accession>A0A6I4SM23</accession>
<proteinExistence type="predicted"/>
<dbReference type="EMBL" id="WTYS01000001">
    <property type="protein sequence ID" value="MXO55822.1"/>
    <property type="molecule type" value="Genomic_DNA"/>
</dbReference>
<dbReference type="OrthoDB" id="9845576at2"/>
<sequence length="198" mass="22936">MATIDLDDKGLELAASISSEMESLRRRNKGKRWHADITTWAATAEMLALGPIQDFKPSHDVDEECQEEAWAPLAKIREEQGVYISQLAEFGIAVARAREIRGLLKLNSRNREYARITAIEEDDLREQALKAHEELCQLDDAYDTALAAFRLTMQPYWDAEEVGRKIYRDHLHEEARISKLRGNPFRWSHLLRLHAPWR</sequence>
<evidence type="ECO:0000313" key="1">
    <source>
        <dbReference type="EMBL" id="MXO55822.1"/>
    </source>
</evidence>
<reference evidence="1 2" key="1">
    <citation type="submission" date="2019-12" db="EMBL/GenBank/DDBJ databases">
        <title>Genomic-based taxomic classification of the family Erythrobacteraceae.</title>
        <authorList>
            <person name="Xu L."/>
        </authorList>
    </citation>
    <scope>NUCLEOTIDE SEQUENCE [LARGE SCALE GENOMIC DNA]</scope>
    <source>
        <strain evidence="1 2">JCM 17802</strain>
    </source>
</reference>
<evidence type="ECO:0000313" key="2">
    <source>
        <dbReference type="Proteomes" id="UP000468943"/>
    </source>
</evidence>
<keyword evidence="2" id="KW-1185">Reference proteome</keyword>
<dbReference type="Proteomes" id="UP000468943">
    <property type="component" value="Unassembled WGS sequence"/>
</dbReference>
<protein>
    <submittedName>
        <fullName evidence="1">Uncharacterized protein</fullName>
    </submittedName>
</protein>
<organism evidence="1 2">
    <name type="scientific">Pontixanthobacter gangjinensis</name>
    <dbReference type="NCBI Taxonomy" id="1028742"/>
    <lineage>
        <taxon>Bacteria</taxon>
        <taxon>Pseudomonadati</taxon>
        <taxon>Pseudomonadota</taxon>
        <taxon>Alphaproteobacteria</taxon>
        <taxon>Sphingomonadales</taxon>
        <taxon>Erythrobacteraceae</taxon>
        <taxon>Pontixanthobacter</taxon>
    </lineage>
</organism>
<dbReference type="AlphaFoldDB" id="A0A6I4SM23"/>
<name>A0A6I4SM23_9SPHN</name>
<dbReference type="RefSeq" id="WP_160597101.1">
    <property type="nucleotide sequence ID" value="NZ_WTYS01000001.1"/>
</dbReference>
<comment type="caution">
    <text evidence="1">The sequence shown here is derived from an EMBL/GenBank/DDBJ whole genome shotgun (WGS) entry which is preliminary data.</text>
</comment>